<dbReference type="EC" id="4.2.99.18" evidence="6"/>
<comment type="subunit">
    <text evidence="4">Monomer.</text>
</comment>
<evidence type="ECO:0000259" key="22">
    <source>
        <dbReference type="PROSITE" id="PS51068"/>
    </source>
</evidence>
<name>A0A2T3FY38_9FIRM</name>
<dbReference type="EMBL" id="PYLP01000008">
    <property type="protein sequence ID" value="PST40205.1"/>
    <property type="molecule type" value="Genomic_DNA"/>
</dbReference>
<evidence type="ECO:0000256" key="2">
    <source>
        <dbReference type="ARBA" id="ARBA00001947"/>
    </source>
</evidence>
<dbReference type="Gene3D" id="1.10.8.50">
    <property type="match status" value="1"/>
</dbReference>
<dbReference type="PROSITE" id="PS51066">
    <property type="entry name" value="ZF_FPG_2"/>
    <property type="match status" value="1"/>
</dbReference>
<comment type="catalytic activity">
    <reaction evidence="1">
        <text>Hydrolysis of DNA containing ring-opened 7-methylguanine residues, releasing 2,6-diamino-4-hydroxy-5-(N-methyl)formamidopyrimidine.</text>
        <dbReference type="EC" id="3.2.2.23"/>
    </reaction>
</comment>
<keyword evidence="12" id="KW-0862">Zinc</keyword>
<gene>
    <name evidence="23" type="primary">mutM</name>
    <name evidence="24" type="ORF">C7U55_07760</name>
    <name evidence="23" type="ORF">LJD69_03935</name>
</gene>
<dbReference type="SUPFAM" id="SSF46946">
    <property type="entry name" value="S13-like H2TH domain"/>
    <property type="match status" value="1"/>
</dbReference>
<dbReference type="PROSITE" id="PS51068">
    <property type="entry name" value="FPG_CAT"/>
    <property type="match status" value="1"/>
</dbReference>
<evidence type="ECO:0000313" key="23">
    <source>
        <dbReference type="EMBL" id="MCB8609750.1"/>
    </source>
</evidence>
<dbReference type="RefSeq" id="WP_106988080.1">
    <property type="nucleotide sequence ID" value="NZ_DBGCOW010000108.1"/>
</dbReference>
<dbReference type="PANTHER" id="PTHR22993:SF9">
    <property type="entry name" value="FORMAMIDOPYRIMIDINE-DNA GLYCOSYLASE"/>
    <property type="match status" value="1"/>
</dbReference>
<reference evidence="24" key="2">
    <citation type="journal article" date="2019" name="Int. J. Syst. Evol. Microbiol.">
        <title>Faecalibacillus intestinalis gen. nov., sp. nov. and Faecalibacillus faecis sp. nov., isolated from human faeces.</title>
        <authorList>
            <person name="Seo B."/>
            <person name="Jeon K."/>
            <person name="Baek I."/>
            <person name="Lee Y.M."/>
            <person name="Baek K."/>
            <person name="Ko G."/>
        </authorList>
    </citation>
    <scope>NUCLEOTIDE SEQUENCE</scope>
    <source>
        <strain evidence="24">SNUG30370</strain>
    </source>
</reference>
<dbReference type="Pfam" id="PF06827">
    <property type="entry name" value="zf-FPG_IleRS"/>
    <property type="match status" value="1"/>
</dbReference>
<dbReference type="GO" id="GO:0006284">
    <property type="term" value="P:base-excision repair"/>
    <property type="evidence" value="ECO:0007669"/>
    <property type="project" value="InterPro"/>
</dbReference>
<dbReference type="NCBIfam" id="NF002211">
    <property type="entry name" value="PRK01103.1"/>
    <property type="match status" value="1"/>
</dbReference>
<dbReference type="EC" id="3.2.2.23" evidence="5"/>
<dbReference type="NCBIfam" id="TIGR00577">
    <property type="entry name" value="fpg"/>
    <property type="match status" value="1"/>
</dbReference>
<comment type="cofactor">
    <cofactor evidence="2">
        <name>Zn(2+)</name>
        <dbReference type="ChEBI" id="CHEBI:29105"/>
    </cofactor>
</comment>
<dbReference type="GO" id="GO:0008270">
    <property type="term" value="F:zinc ion binding"/>
    <property type="evidence" value="ECO:0007669"/>
    <property type="project" value="UniProtKB-KW"/>
</dbReference>
<evidence type="ECO:0000313" key="24">
    <source>
        <dbReference type="EMBL" id="PST40205.1"/>
    </source>
</evidence>
<dbReference type="Gene3D" id="3.20.190.10">
    <property type="entry name" value="MutM-like, N-terminal"/>
    <property type="match status" value="1"/>
</dbReference>
<dbReference type="InterPro" id="IPR020629">
    <property type="entry name" value="FPG_Glyclase"/>
</dbReference>
<evidence type="ECO:0000256" key="12">
    <source>
        <dbReference type="ARBA" id="ARBA00022833"/>
    </source>
</evidence>
<evidence type="ECO:0000256" key="14">
    <source>
        <dbReference type="ARBA" id="ARBA00023204"/>
    </source>
</evidence>
<dbReference type="Pfam" id="PF06831">
    <property type="entry name" value="H2TH"/>
    <property type="match status" value="1"/>
</dbReference>
<dbReference type="PANTHER" id="PTHR22993">
    <property type="entry name" value="FORMAMIDOPYRIMIDINE-DNA GLYCOSYLASE"/>
    <property type="match status" value="1"/>
</dbReference>
<evidence type="ECO:0000256" key="9">
    <source>
        <dbReference type="ARBA" id="ARBA00022763"/>
    </source>
</evidence>
<dbReference type="Proteomes" id="UP001198439">
    <property type="component" value="Unassembled WGS sequence"/>
</dbReference>
<evidence type="ECO:0000256" key="3">
    <source>
        <dbReference type="ARBA" id="ARBA00009409"/>
    </source>
</evidence>
<feature type="domain" description="FPG-type" evidence="21">
    <location>
        <begin position="235"/>
        <end position="266"/>
    </location>
</feature>
<organism evidence="24 25">
    <name type="scientific">Faecalibacillus faecis</name>
    <dbReference type="NCBI Taxonomy" id="1982628"/>
    <lineage>
        <taxon>Bacteria</taxon>
        <taxon>Bacillati</taxon>
        <taxon>Bacillota</taxon>
        <taxon>Erysipelotrichia</taxon>
        <taxon>Erysipelotrichales</taxon>
        <taxon>Coprobacillaceae</taxon>
        <taxon>Faecalibacillus</taxon>
    </lineage>
</organism>
<sequence length="269" mass="31125">MPELPEVETVKRTLENFILNKKIKDIEVIYPRIIEDDVEVFKQRVVNKTFLKIDRVGKYLIFILEDIAFVSHLRMEGKYQICTKETSLSKHDHVIFYLDDDTQLRYNDVRKFGRMKLVDKESYKTLKPLNQLGKEPFEADVNEIYQRLKNKDTAIKTALLDQTLLAGIGNIYANEICYAMHLNPQTKAKALSKKRVKELIEVSSFILNEAIKQGGTTIHSFSANGIDGLFQVQLKVHMQEKCPQGHDIKKISLNGRGTYYCPICQKARR</sequence>
<comment type="similarity">
    <text evidence="3">Belongs to the FPG family.</text>
</comment>
<evidence type="ECO:0000256" key="6">
    <source>
        <dbReference type="ARBA" id="ARBA00012720"/>
    </source>
</evidence>
<dbReference type="SMART" id="SM00898">
    <property type="entry name" value="Fapy_DNA_glyco"/>
    <property type="match status" value="1"/>
</dbReference>
<dbReference type="SUPFAM" id="SSF57716">
    <property type="entry name" value="Glucocorticoid receptor-like (DNA-binding domain)"/>
    <property type="match status" value="1"/>
</dbReference>
<dbReference type="InterPro" id="IPR035937">
    <property type="entry name" value="FPG_N"/>
</dbReference>
<keyword evidence="11 23" id="KW-0378">Hydrolase</keyword>
<dbReference type="SUPFAM" id="SSF81624">
    <property type="entry name" value="N-terminal domain of MutM-like DNA repair proteins"/>
    <property type="match status" value="1"/>
</dbReference>
<evidence type="ECO:0000256" key="8">
    <source>
        <dbReference type="ARBA" id="ARBA00022723"/>
    </source>
</evidence>
<dbReference type="GO" id="GO:0140078">
    <property type="term" value="F:class I DNA-(apurinic or apyrimidinic site) endonuclease activity"/>
    <property type="evidence" value="ECO:0007669"/>
    <property type="project" value="UniProtKB-EC"/>
</dbReference>
<dbReference type="InterPro" id="IPR012319">
    <property type="entry name" value="FPG_cat"/>
</dbReference>
<dbReference type="CDD" id="cd08966">
    <property type="entry name" value="EcFpg-like_N"/>
    <property type="match status" value="1"/>
</dbReference>
<protein>
    <recommendedName>
        <fullName evidence="7">Formamidopyrimidine-DNA glycosylase</fullName>
        <ecNumber evidence="5">3.2.2.23</ecNumber>
        <ecNumber evidence="6">4.2.99.18</ecNumber>
    </recommendedName>
    <alternativeName>
        <fullName evidence="18">DNA-(apurinic or apyrimidinic site) lyase MutM</fullName>
    </alternativeName>
</protein>
<dbReference type="InterPro" id="IPR010979">
    <property type="entry name" value="Ribosomal_uS13-like_H2TH"/>
</dbReference>
<evidence type="ECO:0000256" key="20">
    <source>
        <dbReference type="PROSITE-ProRule" id="PRU00391"/>
    </source>
</evidence>
<evidence type="ECO:0000313" key="25">
    <source>
        <dbReference type="Proteomes" id="UP000241201"/>
    </source>
</evidence>
<evidence type="ECO:0000256" key="10">
    <source>
        <dbReference type="ARBA" id="ARBA00022771"/>
    </source>
</evidence>
<evidence type="ECO:0000256" key="19">
    <source>
        <dbReference type="ARBA" id="ARBA00044632"/>
    </source>
</evidence>
<dbReference type="FunFam" id="1.10.8.50:FF:000003">
    <property type="entry name" value="Formamidopyrimidine-DNA glycosylase"/>
    <property type="match status" value="1"/>
</dbReference>
<reference evidence="25" key="1">
    <citation type="submission" date="2018-03" db="EMBL/GenBank/DDBJ databases">
        <title>Lachnoclostridium SNUG30370 gen.nov., sp.nov., isolated from human faeces.</title>
        <authorList>
            <person name="Seo B."/>
            <person name="Jeon K."/>
            <person name="Ko G."/>
        </authorList>
    </citation>
    <scope>NUCLEOTIDE SEQUENCE [LARGE SCALE GENOMIC DNA]</scope>
    <source>
        <strain evidence="25">SNUG30370</strain>
    </source>
</reference>
<dbReference type="InterPro" id="IPR000214">
    <property type="entry name" value="Znf_DNA_glyclase/AP_lyase"/>
</dbReference>
<evidence type="ECO:0000256" key="15">
    <source>
        <dbReference type="ARBA" id="ARBA00023239"/>
    </source>
</evidence>
<comment type="catalytic activity">
    <reaction evidence="19">
        <text>2'-deoxyribonucleotide-(2'-deoxyribose 5'-phosphate)-2'-deoxyribonucleotide-DNA = a 3'-end 2'-deoxyribonucleotide-(2,3-dehydro-2,3-deoxyribose 5'-phosphate)-DNA + a 5'-end 5'-phospho-2'-deoxyribonucleoside-DNA + H(+)</text>
        <dbReference type="Rhea" id="RHEA:66592"/>
        <dbReference type="Rhea" id="RHEA-COMP:13180"/>
        <dbReference type="Rhea" id="RHEA-COMP:16897"/>
        <dbReference type="Rhea" id="RHEA-COMP:17067"/>
        <dbReference type="ChEBI" id="CHEBI:15378"/>
        <dbReference type="ChEBI" id="CHEBI:136412"/>
        <dbReference type="ChEBI" id="CHEBI:157695"/>
        <dbReference type="ChEBI" id="CHEBI:167181"/>
        <dbReference type="EC" id="4.2.99.18"/>
    </reaction>
</comment>
<dbReference type="GO" id="GO:0034039">
    <property type="term" value="F:8-oxo-7,8-dihydroguanine DNA N-glycosylase activity"/>
    <property type="evidence" value="ECO:0007669"/>
    <property type="project" value="TreeGrafter"/>
</dbReference>
<evidence type="ECO:0000256" key="16">
    <source>
        <dbReference type="ARBA" id="ARBA00023268"/>
    </source>
</evidence>
<proteinExistence type="inferred from homology"/>
<evidence type="ECO:0000256" key="11">
    <source>
        <dbReference type="ARBA" id="ARBA00022801"/>
    </source>
</evidence>
<keyword evidence="13" id="KW-0238">DNA-binding</keyword>
<dbReference type="Proteomes" id="UP000241201">
    <property type="component" value="Unassembled WGS sequence"/>
</dbReference>
<evidence type="ECO:0000256" key="18">
    <source>
        <dbReference type="ARBA" id="ARBA00030638"/>
    </source>
</evidence>
<dbReference type="GO" id="GO:0003690">
    <property type="term" value="F:double-stranded DNA binding"/>
    <property type="evidence" value="ECO:0007669"/>
    <property type="project" value="UniProtKB-ARBA"/>
</dbReference>
<dbReference type="EMBL" id="JAJDKZ010000008">
    <property type="protein sequence ID" value="MCB8609750.1"/>
    <property type="molecule type" value="Genomic_DNA"/>
</dbReference>
<evidence type="ECO:0000256" key="1">
    <source>
        <dbReference type="ARBA" id="ARBA00001668"/>
    </source>
</evidence>
<evidence type="ECO:0000256" key="17">
    <source>
        <dbReference type="ARBA" id="ARBA00023295"/>
    </source>
</evidence>
<evidence type="ECO:0000256" key="4">
    <source>
        <dbReference type="ARBA" id="ARBA00011245"/>
    </source>
</evidence>
<dbReference type="GO" id="GO:0003684">
    <property type="term" value="F:damaged DNA binding"/>
    <property type="evidence" value="ECO:0007669"/>
    <property type="project" value="InterPro"/>
</dbReference>
<dbReference type="AlphaFoldDB" id="A0A2T3FY38"/>
<comment type="caution">
    <text evidence="24">The sequence shown here is derived from an EMBL/GenBank/DDBJ whole genome shotgun (WGS) entry which is preliminary data.</text>
</comment>
<keyword evidence="8" id="KW-0479">Metal-binding</keyword>
<keyword evidence="15" id="KW-0456">Lyase</keyword>
<keyword evidence="25" id="KW-1185">Reference proteome</keyword>
<dbReference type="SMART" id="SM01232">
    <property type="entry name" value="H2TH"/>
    <property type="match status" value="1"/>
</dbReference>
<evidence type="ECO:0000256" key="5">
    <source>
        <dbReference type="ARBA" id="ARBA00012024"/>
    </source>
</evidence>
<keyword evidence="17 23" id="KW-0326">Glycosidase</keyword>
<reference evidence="23" key="3">
    <citation type="submission" date="2021-10" db="EMBL/GenBank/DDBJ databases">
        <title>Collection of gut derived symbiotic bacterial strains cultured from healthy donors.</title>
        <authorList>
            <person name="Lin H."/>
            <person name="Littmann E."/>
            <person name="Kohout C."/>
            <person name="Pamer E.G."/>
        </authorList>
    </citation>
    <scope>NUCLEOTIDE SEQUENCE</scope>
    <source>
        <strain evidence="23">DFI.4.48</strain>
    </source>
</reference>
<dbReference type="InterPro" id="IPR015886">
    <property type="entry name" value="H2TH_FPG"/>
</dbReference>
<keyword evidence="10 20" id="KW-0863">Zinc-finger</keyword>
<evidence type="ECO:0000259" key="21">
    <source>
        <dbReference type="PROSITE" id="PS51066"/>
    </source>
</evidence>
<feature type="domain" description="Formamidopyrimidine-DNA glycosylase catalytic" evidence="22">
    <location>
        <begin position="2"/>
        <end position="113"/>
    </location>
</feature>
<dbReference type="Pfam" id="PF01149">
    <property type="entry name" value="Fapy_DNA_glyco"/>
    <property type="match status" value="1"/>
</dbReference>
<accession>A0A2T3FY38</accession>
<evidence type="ECO:0000256" key="13">
    <source>
        <dbReference type="ARBA" id="ARBA00023125"/>
    </source>
</evidence>
<keyword evidence="16" id="KW-0511">Multifunctional enzyme</keyword>
<dbReference type="GeneID" id="77470982"/>
<keyword evidence="9" id="KW-0227">DNA damage</keyword>
<evidence type="ECO:0000256" key="7">
    <source>
        <dbReference type="ARBA" id="ARBA00016240"/>
    </source>
</evidence>
<dbReference type="InterPro" id="IPR010663">
    <property type="entry name" value="Znf_FPG/IleRS"/>
</dbReference>
<keyword evidence="14" id="KW-0234">DNA repair</keyword>